<keyword evidence="1" id="KW-1133">Transmembrane helix</keyword>
<evidence type="ECO:0000256" key="1">
    <source>
        <dbReference type="SAM" id="Phobius"/>
    </source>
</evidence>
<dbReference type="Proteomes" id="UP000019184">
    <property type="component" value="Unassembled WGS sequence"/>
</dbReference>
<reference evidence="2 3" key="1">
    <citation type="journal article" date="2014" name="ISME J.">
        <title>Candidatus Competibacter-lineage genomes retrieved from metagenomes reveal functional metabolic diversity.</title>
        <authorList>
            <person name="McIlroy S.J."/>
            <person name="Albertsen M."/>
            <person name="Andresen E.K."/>
            <person name="Saunders A.M."/>
            <person name="Kristiansen R."/>
            <person name="Stokholm-Bjerregaard M."/>
            <person name="Nielsen K.L."/>
            <person name="Nielsen P.H."/>
        </authorList>
    </citation>
    <scope>NUCLEOTIDE SEQUENCE [LARGE SCALE GENOMIC DNA]</scope>
    <source>
        <strain evidence="2 3">Run_B_J11</strain>
    </source>
</reference>
<keyword evidence="1" id="KW-0812">Transmembrane</keyword>
<organism evidence="2 3">
    <name type="scientific">Candidatus Contendobacter odensis Run_B_J11</name>
    <dbReference type="NCBI Taxonomy" id="1400861"/>
    <lineage>
        <taxon>Bacteria</taxon>
        <taxon>Pseudomonadati</taxon>
        <taxon>Pseudomonadota</taxon>
        <taxon>Gammaproteobacteria</taxon>
        <taxon>Candidatus Competibacteraceae</taxon>
        <taxon>Candidatus Contendibacter</taxon>
    </lineage>
</organism>
<dbReference type="AlphaFoldDB" id="A0A7U7GFJ0"/>
<accession>A0A7U7GFJ0</accession>
<feature type="transmembrane region" description="Helical" evidence="1">
    <location>
        <begin position="71"/>
        <end position="94"/>
    </location>
</feature>
<proteinExistence type="predicted"/>
<name>A0A7U7GFJ0_9GAMM</name>
<evidence type="ECO:0000313" key="3">
    <source>
        <dbReference type="Proteomes" id="UP000019184"/>
    </source>
</evidence>
<gene>
    <name evidence="2" type="ORF">BN874_830018</name>
</gene>
<protein>
    <submittedName>
        <fullName evidence="2">Uncharacterized protein</fullName>
    </submittedName>
</protein>
<evidence type="ECO:0000313" key="2">
    <source>
        <dbReference type="EMBL" id="CDH47465.1"/>
    </source>
</evidence>
<comment type="caution">
    <text evidence="2">The sequence shown here is derived from an EMBL/GenBank/DDBJ whole genome shotgun (WGS) entry which is preliminary data.</text>
</comment>
<keyword evidence="1" id="KW-0472">Membrane</keyword>
<sequence length="104" mass="11396">MPQFAGRAAPHPAGCHHRFDQRSMSYQNFALSVCPAPVESRTVFEPEAKIPMLKILAGSGSQEQFHSVVRLIALTTFGMIGMMTNGILSVVYTLGERSCWNSPV</sequence>
<dbReference type="EMBL" id="CBTK010000302">
    <property type="protein sequence ID" value="CDH47465.1"/>
    <property type="molecule type" value="Genomic_DNA"/>
</dbReference>
<keyword evidence="3" id="KW-1185">Reference proteome</keyword>